<name>A0ABV5RMN2_9ACTN</name>
<gene>
    <name evidence="1" type="ORF">ACFFTL_44515</name>
</gene>
<comment type="caution">
    <text evidence="1">The sequence shown here is derived from an EMBL/GenBank/DDBJ whole genome shotgun (WGS) entry which is preliminary data.</text>
</comment>
<protein>
    <submittedName>
        <fullName evidence="1">Uncharacterized protein</fullName>
    </submittedName>
</protein>
<organism evidence="1 2">
    <name type="scientific">Streptomyces yanii</name>
    <dbReference type="NCBI Taxonomy" id="78510"/>
    <lineage>
        <taxon>Bacteria</taxon>
        <taxon>Bacillati</taxon>
        <taxon>Actinomycetota</taxon>
        <taxon>Actinomycetes</taxon>
        <taxon>Kitasatosporales</taxon>
        <taxon>Streptomycetaceae</taxon>
        <taxon>Streptomyces</taxon>
    </lineage>
</organism>
<accession>A0ABV5RMN2</accession>
<sequence length="60" mass="6375">MDAIRAAEQVVVIEAARAYVANIGPIDMTNAGQLAGHLMAAEVLLMQIASAFDESTETER</sequence>
<proteinExistence type="predicted"/>
<evidence type="ECO:0000313" key="2">
    <source>
        <dbReference type="Proteomes" id="UP001589710"/>
    </source>
</evidence>
<dbReference type="Proteomes" id="UP001589710">
    <property type="component" value="Unassembled WGS sequence"/>
</dbReference>
<reference evidence="1 2" key="1">
    <citation type="submission" date="2024-09" db="EMBL/GenBank/DDBJ databases">
        <authorList>
            <person name="Sun Q."/>
            <person name="Mori K."/>
        </authorList>
    </citation>
    <scope>NUCLEOTIDE SEQUENCE [LARGE SCALE GENOMIC DNA]</scope>
    <source>
        <strain evidence="1 2">JCM 3331</strain>
    </source>
</reference>
<keyword evidence="2" id="KW-1185">Reference proteome</keyword>
<evidence type="ECO:0000313" key="1">
    <source>
        <dbReference type="EMBL" id="MFB9579132.1"/>
    </source>
</evidence>
<dbReference type="RefSeq" id="WP_345512321.1">
    <property type="nucleotide sequence ID" value="NZ_BAAAXD010000015.1"/>
</dbReference>
<dbReference type="EMBL" id="JBHMCG010000209">
    <property type="protein sequence ID" value="MFB9579132.1"/>
    <property type="molecule type" value="Genomic_DNA"/>
</dbReference>